<reference evidence="1 2" key="1">
    <citation type="submission" date="2020-08" db="EMBL/GenBank/DDBJ databases">
        <title>novel species in genus Nocardioides.</title>
        <authorList>
            <person name="Zhang G."/>
        </authorList>
    </citation>
    <scope>NUCLEOTIDE SEQUENCE [LARGE SCALE GENOMIC DNA]</scope>
    <source>
        <strain evidence="1 2">SC8A-24</strain>
    </source>
</reference>
<sequence>MPRLLLAALSDADASAIGSEGEPTPSDQALTRLARALRDAGHEVVHAGQGVDERLVTAAAVQEDVAVVVLLTPPSYDAGSLAADLAGDPDDADDAIVLVTAATDDRAADVVRRVADEAPTG</sequence>
<evidence type="ECO:0000313" key="1">
    <source>
        <dbReference type="EMBL" id="MBC2961066.1"/>
    </source>
</evidence>
<dbReference type="EMBL" id="JACMYC010000006">
    <property type="protein sequence ID" value="MBC2961066.1"/>
    <property type="molecule type" value="Genomic_DNA"/>
</dbReference>
<dbReference type="Gene3D" id="3.40.50.280">
    <property type="entry name" value="Cobalamin-binding domain"/>
    <property type="match status" value="1"/>
</dbReference>
<protein>
    <recommendedName>
        <fullName evidence="3">Methylmalonyl-CoA mutase</fullName>
    </recommendedName>
</protein>
<accession>A0ABR6U9E7</accession>
<keyword evidence="2" id="KW-1185">Reference proteome</keyword>
<proteinExistence type="predicted"/>
<dbReference type="InterPro" id="IPR036724">
    <property type="entry name" value="Cobalamin-bd_sf"/>
</dbReference>
<organism evidence="1 2">
    <name type="scientific">Nocardioides deserti</name>
    <dbReference type="NCBI Taxonomy" id="1588644"/>
    <lineage>
        <taxon>Bacteria</taxon>
        <taxon>Bacillati</taxon>
        <taxon>Actinomycetota</taxon>
        <taxon>Actinomycetes</taxon>
        <taxon>Propionibacteriales</taxon>
        <taxon>Nocardioidaceae</taxon>
        <taxon>Nocardioides</taxon>
    </lineage>
</organism>
<dbReference type="Proteomes" id="UP000604001">
    <property type="component" value="Unassembled WGS sequence"/>
</dbReference>
<evidence type="ECO:0008006" key="3">
    <source>
        <dbReference type="Google" id="ProtNLM"/>
    </source>
</evidence>
<evidence type="ECO:0000313" key="2">
    <source>
        <dbReference type="Proteomes" id="UP000604001"/>
    </source>
</evidence>
<dbReference type="SUPFAM" id="SSF52242">
    <property type="entry name" value="Cobalamin (vitamin B12)-binding domain"/>
    <property type="match status" value="1"/>
</dbReference>
<gene>
    <name evidence="1" type="ORF">H7344_12250</name>
</gene>
<dbReference type="RefSeq" id="WP_186346313.1">
    <property type="nucleotide sequence ID" value="NZ_BMMR01000004.1"/>
</dbReference>
<comment type="caution">
    <text evidence="1">The sequence shown here is derived from an EMBL/GenBank/DDBJ whole genome shotgun (WGS) entry which is preliminary data.</text>
</comment>
<name>A0ABR6U9E7_9ACTN</name>